<proteinExistence type="predicted"/>
<accession>A0A7X1NHI5</accession>
<evidence type="ECO:0000313" key="2">
    <source>
        <dbReference type="Proteomes" id="UP000484381"/>
    </source>
</evidence>
<dbReference type="Proteomes" id="UP000484381">
    <property type="component" value="Unassembled WGS sequence"/>
</dbReference>
<evidence type="ECO:0000313" key="1">
    <source>
        <dbReference type="EMBL" id="MPW22113.1"/>
    </source>
</evidence>
<keyword evidence="2" id="KW-1185">Reference proteome</keyword>
<sequence length="61" mass="6722">MVTFLMTVIAAGVGAYLSTYLREKGKNLATKVSRTATIGRFRRSDDPRGVESVDDCHCVTR</sequence>
<protein>
    <submittedName>
        <fullName evidence="1">Uncharacterized protein</fullName>
    </submittedName>
</protein>
<dbReference type="AlphaFoldDB" id="A0A7X1NHI5"/>
<gene>
    <name evidence="1" type="ORF">GCT13_36080</name>
</gene>
<dbReference type="EMBL" id="WHNP01000057">
    <property type="protein sequence ID" value="MPW22113.1"/>
    <property type="molecule type" value="Genomic_DNA"/>
</dbReference>
<dbReference type="RefSeq" id="WP_152766544.1">
    <property type="nucleotide sequence ID" value="NZ_WHNP01000057.1"/>
</dbReference>
<reference evidence="1 2" key="1">
    <citation type="submission" date="2019-10" db="EMBL/GenBank/DDBJ databases">
        <title>Paraburkholderia sp. isolated from nodules of Mimosa pudica from Brazilian Atlantic Forest soils.</title>
        <authorList>
            <person name="Paulitsch F."/>
            <person name="Hungria M."/>
            <person name="Dall'Agnol R."/>
        </authorList>
    </citation>
    <scope>NUCLEOTIDE SEQUENCE [LARGE SCALE GENOMIC DNA]</scope>
    <source>
        <strain evidence="1 2">CNPSo 3157</strain>
    </source>
</reference>
<organism evidence="1 2">
    <name type="scientific">Paraburkholderia franconis</name>
    <dbReference type="NCBI Taxonomy" id="2654983"/>
    <lineage>
        <taxon>Bacteria</taxon>
        <taxon>Pseudomonadati</taxon>
        <taxon>Pseudomonadota</taxon>
        <taxon>Betaproteobacteria</taxon>
        <taxon>Burkholderiales</taxon>
        <taxon>Burkholderiaceae</taxon>
        <taxon>Paraburkholderia</taxon>
    </lineage>
</organism>
<comment type="caution">
    <text evidence="1">The sequence shown here is derived from an EMBL/GenBank/DDBJ whole genome shotgun (WGS) entry which is preliminary data.</text>
</comment>
<name>A0A7X1NHI5_9BURK</name>